<dbReference type="PANTHER" id="PTHR33359">
    <property type="entry name" value="MOLYBDOPTERIN SYNTHASE SULFUR CARRIER SUBUNIT"/>
    <property type="match status" value="1"/>
</dbReference>
<dbReference type="InterPro" id="IPR044672">
    <property type="entry name" value="MOCS2A"/>
</dbReference>
<protein>
    <recommendedName>
        <fullName evidence="3">Molybdopterin synthase sulfur carrier subunit</fullName>
    </recommendedName>
</protein>
<accession>A0ABM9AC35</accession>
<evidence type="ECO:0000313" key="5">
    <source>
        <dbReference type="Proteomes" id="UP000838100"/>
    </source>
</evidence>
<dbReference type="EMBL" id="CAKLPX010000001">
    <property type="protein sequence ID" value="CAH0990183.1"/>
    <property type="molecule type" value="Genomic_DNA"/>
</dbReference>
<dbReference type="Pfam" id="PF02597">
    <property type="entry name" value="ThiS"/>
    <property type="match status" value="1"/>
</dbReference>
<evidence type="ECO:0000256" key="1">
    <source>
        <dbReference type="ARBA" id="ARBA00022741"/>
    </source>
</evidence>
<dbReference type="RefSeq" id="WP_237442871.1">
    <property type="nucleotide sequence ID" value="NZ_CAKLPX010000001.1"/>
</dbReference>
<proteinExistence type="inferred from homology"/>
<dbReference type="SUPFAM" id="SSF54285">
    <property type="entry name" value="MoaD/ThiS"/>
    <property type="match status" value="1"/>
</dbReference>
<dbReference type="InterPro" id="IPR012675">
    <property type="entry name" value="Beta-grasp_dom_sf"/>
</dbReference>
<dbReference type="Proteomes" id="UP000838100">
    <property type="component" value="Unassembled WGS sequence"/>
</dbReference>
<sequence>MVTVLFFAKVREDLDCRQLQWPLAESCSVAQLKQQLVDQHGGRWSAVLGADNIICAVNQQVVDHHHPVLQGDEVAFYPPVTGG</sequence>
<evidence type="ECO:0000256" key="2">
    <source>
        <dbReference type="ARBA" id="ARBA00024200"/>
    </source>
</evidence>
<evidence type="ECO:0000256" key="3">
    <source>
        <dbReference type="ARBA" id="ARBA00024247"/>
    </source>
</evidence>
<keyword evidence="5" id="KW-1185">Reference proteome</keyword>
<comment type="caution">
    <text evidence="4">The sequence shown here is derived from an EMBL/GenBank/DDBJ whole genome shotgun (WGS) entry which is preliminary data.</text>
</comment>
<organism evidence="4 5">
    <name type="scientific">Sinobacterium norvegicum</name>
    <dbReference type="NCBI Taxonomy" id="1641715"/>
    <lineage>
        <taxon>Bacteria</taxon>
        <taxon>Pseudomonadati</taxon>
        <taxon>Pseudomonadota</taxon>
        <taxon>Gammaproteobacteria</taxon>
        <taxon>Cellvibrionales</taxon>
        <taxon>Spongiibacteraceae</taxon>
        <taxon>Sinobacterium</taxon>
    </lineage>
</organism>
<name>A0ABM9AC35_9GAMM</name>
<dbReference type="Gene3D" id="3.10.20.30">
    <property type="match status" value="1"/>
</dbReference>
<dbReference type="CDD" id="cd00754">
    <property type="entry name" value="Ubl_MoaD"/>
    <property type="match status" value="1"/>
</dbReference>
<reference evidence="4" key="1">
    <citation type="submission" date="2021-12" db="EMBL/GenBank/DDBJ databases">
        <authorList>
            <person name="Rodrigo-Torres L."/>
            <person name="Arahal R. D."/>
            <person name="Lucena T."/>
        </authorList>
    </citation>
    <scope>NUCLEOTIDE SEQUENCE</scope>
    <source>
        <strain evidence="4">CECT 8267</strain>
    </source>
</reference>
<keyword evidence="1" id="KW-0547">Nucleotide-binding</keyword>
<gene>
    <name evidence="4" type="primary">moaD</name>
    <name evidence="4" type="ORF">SIN8267_00275</name>
</gene>
<dbReference type="PANTHER" id="PTHR33359:SF1">
    <property type="entry name" value="MOLYBDOPTERIN SYNTHASE SULFUR CARRIER SUBUNIT"/>
    <property type="match status" value="1"/>
</dbReference>
<dbReference type="NCBIfam" id="TIGR01682">
    <property type="entry name" value="moaD"/>
    <property type="match status" value="1"/>
</dbReference>
<dbReference type="InterPro" id="IPR016155">
    <property type="entry name" value="Mopterin_synth/thiamin_S_b"/>
</dbReference>
<evidence type="ECO:0000313" key="4">
    <source>
        <dbReference type="EMBL" id="CAH0990183.1"/>
    </source>
</evidence>
<dbReference type="InterPro" id="IPR003749">
    <property type="entry name" value="ThiS/MoaD-like"/>
</dbReference>
<comment type="similarity">
    <text evidence="2">Belongs to the MoaD family.</text>
</comment>